<feature type="domain" description="Copper amine oxidase-like N-terminal" evidence="1">
    <location>
        <begin position="39"/>
        <end position="93"/>
    </location>
</feature>
<proteinExistence type="predicted"/>
<reference evidence="2 3" key="1">
    <citation type="journal article" date="2009" name="Int. J. Syst. Evol. Microbiol.">
        <title>Paenibacillus contaminans sp. nov., isolated from a contaminated laboratory plate.</title>
        <authorList>
            <person name="Chou J.H."/>
            <person name="Lee J.H."/>
            <person name="Lin M.C."/>
            <person name="Chang P.S."/>
            <person name="Arun A.B."/>
            <person name="Young C.C."/>
            <person name="Chen W.M."/>
        </authorList>
    </citation>
    <scope>NUCLEOTIDE SEQUENCE [LARGE SCALE GENOMIC DNA]</scope>
    <source>
        <strain evidence="2 3">CKOBP-6</strain>
    </source>
</reference>
<gene>
    <name evidence="2" type="ORF">DQG23_11525</name>
</gene>
<dbReference type="Pfam" id="PF07833">
    <property type="entry name" value="Cu_amine_oxidN1"/>
    <property type="match status" value="1"/>
</dbReference>
<dbReference type="Proteomes" id="UP000250369">
    <property type="component" value="Unassembled WGS sequence"/>
</dbReference>
<evidence type="ECO:0000313" key="3">
    <source>
        <dbReference type="Proteomes" id="UP000250369"/>
    </source>
</evidence>
<sequence>MRKYVIGIIIGIFLALSSTAIASSIVETSIFPVNFIFNGEKKELTGEYSTLNYNGHAYVPIRFIAENMNAGIAYHDQTKSISVMYDEDKPLLKDFKDTGKVYVNHVALSGKDGQTKITGDILIDPSESLNNSEAEQVLCTFDLAFQDKEGKVIKSIQNTLSITKQDLGKIMPFEKTVNDELQDYDSIRLNVSFLDGDPIRGDMPPLAQVAATNEQVKVIQGTYCWKGCADYAPAPDLINRHQVTAAEVQSGEEIKISFDYNPQPFEIKLQQYTGDSAAPVDLQEGRFTVPAGKGVHIYRLDAFWHGGGEASYAFAVKVN</sequence>
<dbReference type="AlphaFoldDB" id="A0A329MMV7"/>
<evidence type="ECO:0000259" key="1">
    <source>
        <dbReference type="Pfam" id="PF07833"/>
    </source>
</evidence>
<comment type="caution">
    <text evidence="2">The sequence shown here is derived from an EMBL/GenBank/DDBJ whole genome shotgun (WGS) entry which is preliminary data.</text>
</comment>
<dbReference type="OrthoDB" id="2655886at2"/>
<dbReference type="RefSeq" id="WP_113030985.1">
    <property type="nucleotide sequence ID" value="NZ_QMFB01000005.1"/>
</dbReference>
<accession>A0A329MMV7</accession>
<dbReference type="EMBL" id="QMFB01000005">
    <property type="protein sequence ID" value="RAV21281.1"/>
    <property type="molecule type" value="Genomic_DNA"/>
</dbReference>
<evidence type="ECO:0000313" key="2">
    <source>
        <dbReference type="EMBL" id="RAV21281.1"/>
    </source>
</evidence>
<protein>
    <recommendedName>
        <fullName evidence="1">Copper amine oxidase-like N-terminal domain-containing protein</fullName>
    </recommendedName>
</protein>
<name>A0A329MMV7_9BACL</name>
<organism evidence="2 3">
    <name type="scientific">Paenibacillus contaminans</name>
    <dbReference type="NCBI Taxonomy" id="450362"/>
    <lineage>
        <taxon>Bacteria</taxon>
        <taxon>Bacillati</taxon>
        <taxon>Bacillota</taxon>
        <taxon>Bacilli</taxon>
        <taxon>Bacillales</taxon>
        <taxon>Paenibacillaceae</taxon>
        <taxon>Paenibacillus</taxon>
    </lineage>
</organism>
<dbReference type="InterPro" id="IPR012854">
    <property type="entry name" value="Cu_amine_oxidase-like_N"/>
</dbReference>
<keyword evidence="3" id="KW-1185">Reference proteome</keyword>